<protein>
    <submittedName>
        <fullName evidence="7">Choline transport protein</fullName>
    </submittedName>
</protein>
<evidence type="ECO:0000256" key="6">
    <source>
        <dbReference type="SAM" id="Phobius"/>
    </source>
</evidence>
<keyword evidence="5 6" id="KW-0472">Membrane</keyword>
<proteinExistence type="predicted"/>
<gene>
    <name evidence="7" type="ORF">ColSpa_10610</name>
</gene>
<feature type="transmembrane region" description="Helical" evidence="6">
    <location>
        <begin position="198"/>
        <end position="220"/>
    </location>
</feature>
<keyword evidence="4 6" id="KW-1133">Transmembrane helix</keyword>
<evidence type="ECO:0000256" key="4">
    <source>
        <dbReference type="ARBA" id="ARBA00022989"/>
    </source>
</evidence>
<name>A0AA37UJW2_9PEZI</name>
<dbReference type="EMBL" id="BQXU01000037">
    <property type="protein sequence ID" value="GKT50429.1"/>
    <property type="molecule type" value="Genomic_DNA"/>
</dbReference>
<keyword evidence="8" id="KW-1185">Reference proteome</keyword>
<feature type="transmembrane region" description="Helical" evidence="6">
    <location>
        <begin position="130"/>
        <end position="153"/>
    </location>
</feature>
<feature type="transmembrane region" description="Helical" evidence="6">
    <location>
        <begin position="328"/>
        <end position="352"/>
    </location>
</feature>
<feature type="transmembrane region" description="Helical" evidence="6">
    <location>
        <begin position="246"/>
        <end position="270"/>
    </location>
</feature>
<dbReference type="Gene3D" id="1.20.1740.10">
    <property type="entry name" value="Amino acid/polyamine transporter I"/>
    <property type="match status" value="1"/>
</dbReference>
<evidence type="ECO:0000256" key="3">
    <source>
        <dbReference type="ARBA" id="ARBA00022692"/>
    </source>
</evidence>
<evidence type="ECO:0000256" key="5">
    <source>
        <dbReference type="ARBA" id="ARBA00023136"/>
    </source>
</evidence>
<keyword evidence="2" id="KW-0813">Transport</keyword>
<evidence type="ECO:0000313" key="8">
    <source>
        <dbReference type="Proteomes" id="UP001055115"/>
    </source>
</evidence>
<dbReference type="Pfam" id="PF13520">
    <property type="entry name" value="AA_permease_2"/>
    <property type="match status" value="1"/>
</dbReference>
<keyword evidence="3 6" id="KW-0812">Transmembrane</keyword>
<feature type="transmembrane region" description="Helical" evidence="6">
    <location>
        <begin position="165"/>
        <end position="186"/>
    </location>
</feature>
<dbReference type="RefSeq" id="XP_049132779.1">
    <property type="nucleotide sequence ID" value="XM_049276822.1"/>
</dbReference>
<dbReference type="PANTHER" id="PTHR45649">
    <property type="entry name" value="AMINO-ACID PERMEASE BAT1"/>
    <property type="match status" value="1"/>
</dbReference>
<dbReference type="AlphaFoldDB" id="A0AA37UJW2"/>
<accession>A0AA37UJW2</accession>
<dbReference type="GeneID" id="73331412"/>
<comment type="caution">
    <text evidence="7">The sequence shown here is derived from an EMBL/GenBank/DDBJ whole genome shotgun (WGS) entry which is preliminary data.</text>
</comment>
<feature type="transmembrane region" description="Helical" evidence="6">
    <location>
        <begin position="73"/>
        <end position="92"/>
    </location>
</feature>
<feature type="transmembrane region" description="Helical" evidence="6">
    <location>
        <begin position="282"/>
        <end position="305"/>
    </location>
</feature>
<organism evidence="7 8">
    <name type="scientific">Colletotrichum spaethianum</name>
    <dbReference type="NCBI Taxonomy" id="700344"/>
    <lineage>
        <taxon>Eukaryota</taxon>
        <taxon>Fungi</taxon>
        <taxon>Dikarya</taxon>
        <taxon>Ascomycota</taxon>
        <taxon>Pezizomycotina</taxon>
        <taxon>Sordariomycetes</taxon>
        <taxon>Hypocreomycetidae</taxon>
        <taxon>Glomerellales</taxon>
        <taxon>Glomerellaceae</taxon>
        <taxon>Colletotrichum</taxon>
        <taxon>Colletotrichum spaethianum species complex</taxon>
    </lineage>
</organism>
<dbReference type="PROSITE" id="PS00218">
    <property type="entry name" value="AMINO_ACID_PERMEASE_1"/>
    <property type="match status" value="1"/>
</dbReference>
<dbReference type="Proteomes" id="UP001055115">
    <property type="component" value="Unassembled WGS sequence"/>
</dbReference>
<feature type="transmembrane region" description="Helical" evidence="6">
    <location>
        <begin position="41"/>
        <end position="61"/>
    </location>
</feature>
<dbReference type="PIRSF" id="PIRSF006060">
    <property type="entry name" value="AA_transporter"/>
    <property type="match status" value="1"/>
</dbReference>
<sequence>MDAELGSTSKQSPAYDQVAEDARDLANLGHAQALSRKFGTWNMLSLAFVVLGTWAVFAQSLASGLTNGGPITILWGLCLVTLCNTCIGVSLGELCSSMPTALGQAYWVARLWPTPAGRFASYLCAWIKTFGWWTLSASTIAFMTEFILGMNLLFDENSTAPQAGWVQFLVYLGTTFCLTGLNMVSCRSDRILPFFNNFVGTTFVGLFFVLGLALLISVGIKDDLDFQPASFVFGAWINRTGWSDGIVWFMGLVQAAYGLTAFDAAIHLVEEIPAPRRNIPKVIWLSILCGAITGFIFMVVCLFTIQDIEQVLDPVTGLPFMDLVRSTVGLQGAAVLIALFIINGLGQGVTVVTTSSRLTWGFARDGGIPWAAYSAHVDETWKAPIRALWLQGIIIGVVGTLYTFSNTVLEAIVGGTFDSVDVGQP</sequence>
<comment type="subcellular location">
    <subcellularLocation>
        <location evidence="1">Membrane</location>
        <topology evidence="1">Multi-pass membrane protein</topology>
    </subcellularLocation>
</comment>
<dbReference type="GO" id="GO:0006865">
    <property type="term" value="P:amino acid transport"/>
    <property type="evidence" value="ECO:0007669"/>
    <property type="project" value="InterPro"/>
</dbReference>
<dbReference type="InterPro" id="IPR002293">
    <property type="entry name" value="AA/rel_permease1"/>
</dbReference>
<dbReference type="PANTHER" id="PTHR45649:SF22">
    <property type="entry name" value="TRANSPORTER, PUTATIVE (EUROFUNG)-RELATED"/>
    <property type="match status" value="1"/>
</dbReference>
<reference evidence="7 8" key="1">
    <citation type="submission" date="2022-03" db="EMBL/GenBank/DDBJ databases">
        <title>Genome data of Colletotrichum spp.</title>
        <authorList>
            <person name="Utami Y.D."/>
            <person name="Hiruma K."/>
        </authorList>
    </citation>
    <scope>NUCLEOTIDE SEQUENCE [LARGE SCALE GENOMIC DNA]</scope>
    <source>
        <strain evidence="7 8">MAFF 239500</strain>
    </source>
</reference>
<evidence type="ECO:0000313" key="7">
    <source>
        <dbReference type="EMBL" id="GKT50429.1"/>
    </source>
</evidence>
<dbReference type="GO" id="GO:0022857">
    <property type="term" value="F:transmembrane transporter activity"/>
    <property type="evidence" value="ECO:0007669"/>
    <property type="project" value="InterPro"/>
</dbReference>
<evidence type="ECO:0000256" key="1">
    <source>
        <dbReference type="ARBA" id="ARBA00004141"/>
    </source>
</evidence>
<evidence type="ECO:0000256" key="2">
    <source>
        <dbReference type="ARBA" id="ARBA00022448"/>
    </source>
</evidence>
<dbReference type="GO" id="GO:0016020">
    <property type="term" value="C:membrane"/>
    <property type="evidence" value="ECO:0007669"/>
    <property type="project" value="UniProtKB-SubCell"/>
</dbReference>
<dbReference type="InterPro" id="IPR004840">
    <property type="entry name" value="Amino_acid_permease_CS"/>
</dbReference>